<keyword evidence="1" id="KW-0732">Signal</keyword>
<sequence length="358" mass="39716">MQLLSLLLLSLVGIVAAVKRPYDLRVTGYTEKNASVSIEWKDREGHWKALARIHTDGYEDRQEEVLVAPNLYEWQALYLAPHTSSASKARTAMATLDVLTSIGWLRHPLSLLLTGQEPMSLALELLLRPPPVSPLRADCLQPWSFGISRRWLGPGSMVGRQPVASVSACSPGSASPTSDITALSGYWDQMEVWFVAPNGALVDYSWTQGQPWQSAYRAPAGSASTSTQIAAVSLNYKHIEIWFVTPNGGVMDYYFSEEKGRNSWQFIPDGVVSQDAGLSAVSRADYTMEVYVTRKDGSIHGHYWYSGQGWKDNELSPPGTAALAGRMKIISRASNTMELWFIGSDGSIKDFWWQEEHP</sequence>
<reference evidence="2 3" key="1">
    <citation type="journal article" date="2015" name="Genome Announc.">
        <title>Draft Genome Sequence and Gene Annotation of the Entomopathogenic Fungus Verticillium hemipterigenum.</title>
        <authorList>
            <person name="Horn F."/>
            <person name="Habel A."/>
            <person name="Scharf D.H."/>
            <person name="Dworschak J."/>
            <person name="Brakhage A.A."/>
            <person name="Guthke R."/>
            <person name="Hertweck C."/>
            <person name="Linde J."/>
        </authorList>
    </citation>
    <scope>NUCLEOTIDE SEQUENCE [LARGE SCALE GENOMIC DNA]</scope>
</reference>
<dbReference type="HOGENOM" id="CLU_774304_0_0_1"/>
<feature type="signal peptide" evidence="1">
    <location>
        <begin position="1"/>
        <end position="17"/>
    </location>
</feature>
<evidence type="ECO:0000313" key="3">
    <source>
        <dbReference type="Proteomes" id="UP000039046"/>
    </source>
</evidence>
<dbReference type="Proteomes" id="UP000039046">
    <property type="component" value="Unassembled WGS sequence"/>
</dbReference>
<dbReference type="SUPFAM" id="SSF89372">
    <property type="entry name" value="Fucose-specific lectin"/>
    <property type="match status" value="1"/>
</dbReference>
<dbReference type="AlphaFoldDB" id="A0A0A1TEW5"/>
<evidence type="ECO:0008006" key="4">
    <source>
        <dbReference type="Google" id="ProtNLM"/>
    </source>
</evidence>
<dbReference type="OrthoDB" id="640249at2759"/>
<feature type="chain" id="PRO_5001979604" description="Fucose-specific lectin" evidence="1">
    <location>
        <begin position="18"/>
        <end position="358"/>
    </location>
</feature>
<evidence type="ECO:0000313" key="2">
    <source>
        <dbReference type="EMBL" id="CEJ93284.1"/>
    </source>
</evidence>
<organism evidence="2 3">
    <name type="scientific">[Torrubiella] hemipterigena</name>
    <dbReference type="NCBI Taxonomy" id="1531966"/>
    <lineage>
        <taxon>Eukaryota</taxon>
        <taxon>Fungi</taxon>
        <taxon>Dikarya</taxon>
        <taxon>Ascomycota</taxon>
        <taxon>Pezizomycotina</taxon>
        <taxon>Sordariomycetes</taxon>
        <taxon>Hypocreomycetidae</taxon>
        <taxon>Hypocreales</taxon>
        <taxon>Clavicipitaceae</taxon>
        <taxon>Clavicipitaceae incertae sedis</taxon>
        <taxon>'Torrubiella' clade</taxon>
    </lineage>
</organism>
<name>A0A0A1TEW5_9HYPO</name>
<dbReference type="Gene3D" id="2.120.10.70">
    <property type="entry name" value="Fucose-specific lectin"/>
    <property type="match status" value="1"/>
</dbReference>
<dbReference type="EMBL" id="CDHN01000005">
    <property type="protein sequence ID" value="CEJ93284.1"/>
    <property type="molecule type" value="Genomic_DNA"/>
</dbReference>
<accession>A0A0A1TEW5</accession>
<gene>
    <name evidence="2" type="ORF">VHEMI08883</name>
</gene>
<evidence type="ECO:0000256" key="1">
    <source>
        <dbReference type="SAM" id="SignalP"/>
    </source>
</evidence>
<proteinExistence type="predicted"/>
<keyword evidence="3" id="KW-1185">Reference proteome</keyword>
<protein>
    <recommendedName>
        <fullName evidence="4">Fucose-specific lectin</fullName>
    </recommendedName>
</protein>